<reference evidence="2 3" key="1">
    <citation type="submission" date="2019-06" db="EMBL/GenBank/DDBJ databases">
        <title>WGS assembly of Gossypium darwinii.</title>
        <authorList>
            <person name="Chen Z.J."/>
            <person name="Sreedasyam A."/>
            <person name="Ando A."/>
            <person name="Song Q."/>
            <person name="De L."/>
            <person name="Hulse-Kemp A."/>
            <person name="Ding M."/>
            <person name="Ye W."/>
            <person name="Kirkbride R."/>
            <person name="Jenkins J."/>
            <person name="Plott C."/>
            <person name="Lovell J."/>
            <person name="Lin Y.-M."/>
            <person name="Vaughn R."/>
            <person name="Liu B."/>
            <person name="Li W."/>
            <person name="Simpson S."/>
            <person name="Scheffler B."/>
            <person name="Saski C."/>
            <person name="Grover C."/>
            <person name="Hu G."/>
            <person name="Conover J."/>
            <person name="Carlson J."/>
            <person name="Shu S."/>
            <person name="Boston L."/>
            <person name="Williams M."/>
            <person name="Peterson D."/>
            <person name="Mcgee K."/>
            <person name="Jones D."/>
            <person name="Wendel J."/>
            <person name="Stelly D."/>
            <person name="Grimwood J."/>
            <person name="Schmutz J."/>
        </authorList>
    </citation>
    <scope>NUCLEOTIDE SEQUENCE [LARGE SCALE GENOMIC DNA]</scope>
    <source>
        <strain evidence="2">1808015.09</strain>
    </source>
</reference>
<name>A0A5D2F9S1_GOSDA</name>
<protein>
    <submittedName>
        <fullName evidence="2">Uncharacterized protein</fullName>
    </submittedName>
</protein>
<dbReference type="EMBL" id="CM017696">
    <property type="protein sequence ID" value="TYH02043.1"/>
    <property type="molecule type" value="Genomic_DNA"/>
</dbReference>
<evidence type="ECO:0000313" key="2">
    <source>
        <dbReference type="EMBL" id="TYH02043.1"/>
    </source>
</evidence>
<dbReference type="Proteomes" id="UP000323506">
    <property type="component" value="Chromosome A09"/>
</dbReference>
<keyword evidence="3" id="KW-1185">Reference proteome</keyword>
<keyword evidence="1" id="KW-1133">Transmembrane helix</keyword>
<feature type="transmembrane region" description="Helical" evidence="1">
    <location>
        <begin position="24"/>
        <end position="45"/>
    </location>
</feature>
<gene>
    <name evidence="2" type="ORF">ES288_A09G107500v1</name>
</gene>
<evidence type="ECO:0000256" key="1">
    <source>
        <dbReference type="SAM" id="Phobius"/>
    </source>
</evidence>
<keyword evidence="1" id="KW-0472">Membrane</keyword>
<organism evidence="2 3">
    <name type="scientific">Gossypium darwinii</name>
    <name type="common">Darwin's cotton</name>
    <name type="synonym">Gossypium barbadense var. darwinii</name>
    <dbReference type="NCBI Taxonomy" id="34276"/>
    <lineage>
        <taxon>Eukaryota</taxon>
        <taxon>Viridiplantae</taxon>
        <taxon>Streptophyta</taxon>
        <taxon>Embryophyta</taxon>
        <taxon>Tracheophyta</taxon>
        <taxon>Spermatophyta</taxon>
        <taxon>Magnoliopsida</taxon>
        <taxon>eudicotyledons</taxon>
        <taxon>Gunneridae</taxon>
        <taxon>Pentapetalae</taxon>
        <taxon>rosids</taxon>
        <taxon>malvids</taxon>
        <taxon>Malvales</taxon>
        <taxon>Malvaceae</taxon>
        <taxon>Malvoideae</taxon>
        <taxon>Gossypium</taxon>
    </lineage>
</organism>
<evidence type="ECO:0000313" key="3">
    <source>
        <dbReference type="Proteomes" id="UP000323506"/>
    </source>
</evidence>
<sequence>MTCAEIAGRWCGARLGVARRAAPGFRLAALASLMLGFLISFFVLLVFGLGFMWACVLFCIWVLTVFGPDKKLGPTPTKSVKVFTC</sequence>
<accession>A0A5D2F9S1</accession>
<dbReference type="AlphaFoldDB" id="A0A5D2F9S1"/>
<feature type="transmembrane region" description="Helical" evidence="1">
    <location>
        <begin position="51"/>
        <end position="68"/>
    </location>
</feature>
<keyword evidence="1" id="KW-0812">Transmembrane</keyword>
<proteinExistence type="predicted"/>